<keyword evidence="2" id="KW-0235">DNA replication</keyword>
<name>A0A0J9VIX8_PLAV1</name>
<evidence type="ECO:0000259" key="4">
    <source>
        <dbReference type="Pfam" id="PF04042"/>
    </source>
</evidence>
<feature type="compositionally biased region" description="Basic and acidic residues" evidence="3">
    <location>
        <begin position="121"/>
        <end position="131"/>
    </location>
</feature>
<dbReference type="InterPro" id="IPR007185">
    <property type="entry name" value="DNA_pol_a/d/e_bsu"/>
</dbReference>
<reference evidence="6 7" key="1">
    <citation type="submission" date="2011-08" db="EMBL/GenBank/DDBJ databases">
        <title>The Genome Sequence of Plasmodium vivax Brazil I.</title>
        <authorList>
            <consortium name="The Broad Institute Genome Sequencing Platform"/>
            <consortium name="The Broad Institute Genome Sequencing Center for Infectious Disease"/>
            <person name="Neafsey D."/>
            <person name="Carlton J."/>
            <person name="Barnwell J."/>
            <person name="Collins W."/>
            <person name="Escalante A."/>
            <person name="Mullikin J."/>
            <person name="Saul A."/>
            <person name="Guigo R."/>
            <person name="Camara F."/>
            <person name="Young S.K."/>
            <person name="Zeng Q."/>
            <person name="Gargeya S."/>
            <person name="Fitzgerald M."/>
            <person name="Haas B."/>
            <person name="Abouelleil A."/>
            <person name="Alvarado L."/>
            <person name="Arachchi H.M."/>
            <person name="Berlin A."/>
            <person name="Brown A."/>
            <person name="Chapman S.B."/>
            <person name="Chen Z."/>
            <person name="Dunbar C."/>
            <person name="Freedman E."/>
            <person name="Gearin G."/>
            <person name="Gellesch M."/>
            <person name="Goldberg J."/>
            <person name="Griggs A."/>
            <person name="Gujja S."/>
            <person name="Heiman D."/>
            <person name="Howarth C."/>
            <person name="Larson L."/>
            <person name="Lui A."/>
            <person name="MacDonald P.J.P."/>
            <person name="Montmayeur A."/>
            <person name="Murphy C."/>
            <person name="Neiman D."/>
            <person name="Pearson M."/>
            <person name="Priest M."/>
            <person name="Roberts A."/>
            <person name="Saif S."/>
            <person name="Shea T."/>
            <person name="Shenoy N."/>
            <person name="Sisk P."/>
            <person name="Stolte C."/>
            <person name="Sykes S."/>
            <person name="Wortman J."/>
            <person name="Nusbaum C."/>
            <person name="Birren B."/>
        </authorList>
    </citation>
    <scope>NUCLEOTIDE SEQUENCE [LARGE SCALE GENOMIC DNA]</scope>
    <source>
        <strain evidence="6 7">Brazil I</strain>
    </source>
</reference>
<dbReference type="OrthoDB" id="3763at2759"/>
<gene>
    <name evidence="6" type="ORF">PVBG_04446</name>
</gene>
<accession>A0A0J9VIX8</accession>
<dbReference type="PANTHER" id="PTHR10416:SF0">
    <property type="entry name" value="DNA POLYMERASE DELTA SUBUNIT 2"/>
    <property type="match status" value="1"/>
</dbReference>
<dbReference type="Proteomes" id="UP000053327">
    <property type="component" value="Unassembled WGS sequence"/>
</dbReference>
<dbReference type="GO" id="GO:0003677">
    <property type="term" value="F:DNA binding"/>
    <property type="evidence" value="ECO:0007669"/>
    <property type="project" value="InterPro"/>
</dbReference>
<proteinExistence type="inferred from homology"/>
<feature type="domain" description="DNA polymerase delta subunit OB-fold" evidence="5">
    <location>
        <begin position="49"/>
        <end position="247"/>
    </location>
</feature>
<evidence type="ECO:0000256" key="3">
    <source>
        <dbReference type="SAM" id="MobiDB-lite"/>
    </source>
</evidence>
<evidence type="ECO:0000313" key="6">
    <source>
        <dbReference type="EMBL" id="KMZ86788.1"/>
    </source>
</evidence>
<evidence type="ECO:0000256" key="1">
    <source>
        <dbReference type="ARBA" id="ARBA00006035"/>
    </source>
</evidence>
<evidence type="ECO:0000259" key="5">
    <source>
        <dbReference type="Pfam" id="PF18018"/>
    </source>
</evidence>
<dbReference type="Pfam" id="PF04042">
    <property type="entry name" value="DNA_pol_E_B"/>
    <property type="match status" value="1"/>
</dbReference>
<evidence type="ECO:0000256" key="2">
    <source>
        <dbReference type="ARBA" id="ARBA00022705"/>
    </source>
</evidence>
<dbReference type="Pfam" id="PF18018">
    <property type="entry name" value="DNA_pol_D_N"/>
    <property type="match status" value="1"/>
</dbReference>
<feature type="domain" description="DNA polymerase alpha/delta/epsilon subunit B" evidence="4">
    <location>
        <begin position="269"/>
        <end position="462"/>
    </location>
</feature>
<organism evidence="6 7">
    <name type="scientific">Plasmodium vivax (strain Brazil I)</name>
    <dbReference type="NCBI Taxonomy" id="1033975"/>
    <lineage>
        <taxon>Eukaryota</taxon>
        <taxon>Sar</taxon>
        <taxon>Alveolata</taxon>
        <taxon>Apicomplexa</taxon>
        <taxon>Aconoidasida</taxon>
        <taxon>Haemosporida</taxon>
        <taxon>Plasmodiidae</taxon>
        <taxon>Plasmodium</taxon>
        <taxon>Plasmodium (Plasmodium)</taxon>
    </lineage>
</organism>
<dbReference type="PANTHER" id="PTHR10416">
    <property type="entry name" value="DNA POLYMERASE DELTA SUBUNIT 2"/>
    <property type="match status" value="1"/>
</dbReference>
<dbReference type="InterPro" id="IPR024826">
    <property type="entry name" value="DNA_pol_delta/II_ssu"/>
</dbReference>
<dbReference type="AlphaFoldDB" id="A0A0J9VIX8"/>
<evidence type="ECO:0000313" key="7">
    <source>
        <dbReference type="Proteomes" id="UP000053327"/>
    </source>
</evidence>
<dbReference type="GO" id="GO:0006271">
    <property type="term" value="P:DNA strand elongation involved in DNA replication"/>
    <property type="evidence" value="ECO:0007669"/>
    <property type="project" value="TreeGrafter"/>
</dbReference>
<dbReference type="InterPro" id="IPR040663">
    <property type="entry name" value="DNA_pol_D_N"/>
</dbReference>
<dbReference type="GO" id="GO:0043625">
    <property type="term" value="C:delta DNA polymerase complex"/>
    <property type="evidence" value="ECO:0007669"/>
    <property type="project" value="TreeGrafter"/>
</dbReference>
<dbReference type="Gene3D" id="3.60.21.50">
    <property type="match status" value="1"/>
</dbReference>
<dbReference type="Gene3D" id="2.40.50.430">
    <property type="match status" value="1"/>
</dbReference>
<sequence length="514" mass="56342">MSEDASKRAKPEFEGDCEFPLQKKVKKGHYNYENQSKGFLIGKATYTQQYCEIYSARTKAMKGLLVRTVERLGGGGGQVSGQLNGHVKAELGCKVKGEDAGSGTGEETGSGTGEDTGEGTGEVKSEAKSEGTGDGTGDGTGRSCGGKAYPLLHYLKEIKTNENCYCIGTLFKKMELRPSILNEYISEINEAEDVVVNYSHDEDVLFLEDETARLKLEGNINSDHYVTGLTVIIKGTGMSNGSLYVEELIYAYVPKLEVPRCISDDDKYILFVSGLYISEQNENGHNTSLLKNFILGLHGDKHLSEKLIRVVIVGNCLRNVESNEKDMNTVDTFLASLCPAVYVDLMPGEKDPSDAILPQQPFPNLFFKTARSYSSFQCVTNPYLFSIDGVNVCCMSGEPVNNIVSYSKNCPLDALKMIAKSRILSPTSPDTLGCYPFIEKDPFCLPDDDKYPHIFVNGNCAQLEVQHLHGEKTLPLLACLPSFDVTPKALLVNIRNMQHVTLSFDVGEGSAIQK</sequence>
<feature type="region of interest" description="Disordered" evidence="3">
    <location>
        <begin position="96"/>
        <end position="140"/>
    </location>
</feature>
<feature type="compositionally biased region" description="Gly residues" evidence="3">
    <location>
        <begin position="100"/>
        <end position="120"/>
    </location>
</feature>
<comment type="similarity">
    <text evidence="1">Belongs to the DNA polymerase delta/II small subunit family.</text>
</comment>
<dbReference type="EMBL" id="KQ234816">
    <property type="protein sequence ID" value="KMZ86788.1"/>
    <property type="molecule type" value="Genomic_DNA"/>
</dbReference>
<protein>
    <submittedName>
        <fullName evidence="6">DNA polymerase delta small subunit</fullName>
    </submittedName>
</protein>